<dbReference type="GO" id="GO:0007623">
    <property type="term" value="P:circadian rhythm"/>
    <property type="evidence" value="ECO:0007669"/>
    <property type="project" value="TreeGrafter"/>
</dbReference>
<evidence type="ECO:0000256" key="1">
    <source>
        <dbReference type="ARBA" id="ARBA00006079"/>
    </source>
</evidence>
<reference evidence="8" key="2">
    <citation type="submission" date="2025-08" db="UniProtKB">
        <authorList>
            <consortium name="Ensembl"/>
        </authorList>
    </citation>
    <scope>IDENTIFICATION</scope>
</reference>
<keyword evidence="3" id="KW-0238">DNA-binding</keyword>
<dbReference type="GO" id="GO:0005634">
    <property type="term" value="C:nucleus"/>
    <property type="evidence" value="ECO:0007669"/>
    <property type="project" value="TreeGrafter"/>
</dbReference>
<feature type="compositionally biased region" description="Basic and acidic residues" evidence="6">
    <location>
        <begin position="191"/>
        <end position="205"/>
    </location>
</feature>
<protein>
    <recommendedName>
        <fullName evidence="7">BZIP domain-containing protein</fullName>
    </recommendedName>
</protein>
<keyword evidence="9" id="KW-1185">Reference proteome</keyword>
<dbReference type="PROSITE" id="PS50217">
    <property type="entry name" value="BZIP"/>
    <property type="match status" value="1"/>
</dbReference>
<keyword evidence="4" id="KW-0804">Transcription</keyword>
<dbReference type="InterPro" id="IPR004827">
    <property type="entry name" value="bZIP"/>
</dbReference>
<reference evidence="8 9" key="1">
    <citation type="submission" date="2020-06" db="EMBL/GenBank/DDBJ databases">
        <authorList>
            <consortium name="Wellcome Sanger Institute Data Sharing"/>
        </authorList>
    </citation>
    <scope>NUCLEOTIDE SEQUENCE [LARGE SCALE GENOMIC DNA]</scope>
</reference>
<keyword evidence="5" id="KW-0539">Nucleus</keyword>
<sequence length="250" mass="27225">MNVGGEHPGFYPPDTSPFPVSCVAVGPGDPHPGRLYARKKREFTPEEDKDVNYWLRRSRNNEAAKRSRQRRRVGELLLESRALELLRENERLRAALSAAHRRPAAFPCVAPTFYYPVTEAAAASPRPESSALPSGEPAGCAAFWHRDRPGPSGSAAPLLPHKLRLKFNKAQRAASPVPPDAPSPRPGPVTPDRRDGARGEPRRPATQDSGGGVSSQATENGLLGRRLASLCSELKDLNRMLLSRATHPGE</sequence>
<dbReference type="Pfam" id="PF07716">
    <property type="entry name" value="bZIP_2"/>
    <property type="match status" value="1"/>
</dbReference>
<keyword evidence="2" id="KW-0805">Transcription regulation</keyword>
<dbReference type="Proteomes" id="UP000694580">
    <property type="component" value="Chromosome 3"/>
</dbReference>
<evidence type="ECO:0000313" key="8">
    <source>
        <dbReference type="Ensembl" id="ENSDCDP00010016042.1"/>
    </source>
</evidence>
<dbReference type="Gene3D" id="1.20.5.170">
    <property type="match status" value="1"/>
</dbReference>
<dbReference type="PANTHER" id="PTHR15284:SF0">
    <property type="entry name" value="GH23983P"/>
    <property type="match status" value="1"/>
</dbReference>
<comment type="similarity">
    <text evidence="1">Belongs to the bZIP family. NFIL3 subfamily.</text>
</comment>
<dbReference type="FunFam" id="1.20.5.170:FF:000025">
    <property type="entry name" value="nuclear factor interleukin-3-regulated protein-like"/>
    <property type="match status" value="1"/>
</dbReference>
<dbReference type="SMART" id="SM00338">
    <property type="entry name" value="BRLZ"/>
    <property type="match status" value="1"/>
</dbReference>
<dbReference type="AlphaFoldDB" id="A0AAY4B584"/>
<dbReference type="InterPro" id="IPR046347">
    <property type="entry name" value="bZIP_sf"/>
</dbReference>
<reference evidence="8" key="3">
    <citation type="submission" date="2025-09" db="UniProtKB">
        <authorList>
            <consortium name="Ensembl"/>
        </authorList>
    </citation>
    <scope>IDENTIFICATION</scope>
</reference>
<dbReference type="SUPFAM" id="SSF57959">
    <property type="entry name" value="Leucine zipper domain"/>
    <property type="match status" value="1"/>
</dbReference>
<dbReference type="PROSITE" id="PS00036">
    <property type="entry name" value="BZIP_BASIC"/>
    <property type="match status" value="1"/>
</dbReference>
<dbReference type="Ensembl" id="ENSDCDT00010017020.1">
    <property type="protein sequence ID" value="ENSDCDP00010016042.1"/>
    <property type="gene ID" value="ENSDCDG00010007378.1"/>
</dbReference>
<name>A0AAY4B584_9TELE</name>
<evidence type="ECO:0000256" key="6">
    <source>
        <dbReference type="SAM" id="MobiDB-lite"/>
    </source>
</evidence>
<proteinExistence type="inferred from homology"/>
<evidence type="ECO:0000259" key="7">
    <source>
        <dbReference type="PROSITE" id="PS50217"/>
    </source>
</evidence>
<evidence type="ECO:0000256" key="3">
    <source>
        <dbReference type="ARBA" id="ARBA00023125"/>
    </source>
</evidence>
<evidence type="ECO:0000256" key="4">
    <source>
        <dbReference type="ARBA" id="ARBA00023163"/>
    </source>
</evidence>
<accession>A0AAY4B584</accession>
<evidence type="ECO:0000256" key="5">
    <source>
        <dbReference type="ARBA" id="ARBA00023242"/>
    </source>
</evidence>
<evidence type="ECO:0000313" key="9">
    <source>
        <dbReference type="Proteomes" id="UP000694580"/>
    </source>
</evidence>
<dbReference type="GO" id="GO:0003677">
    <property type="term" value="F:DNA binding"/>
    <property type="evidence" value="ECO:0007669"/>
    <property type="project" value="UniProtKB-KW"/>
</dbReference>
<dbReference type="InterPro" id="IPR047229">
    <property type="entry name" value="NFIL3-like"/>
</dbReference>
<feature type="domain" description="BZIP" evidence="7">
    <location>
        <begin position="50"/>
        <end position="102"/>
    </location>
</feature>
<evidence type="ECO:0000256" key="2">
    <source>
        <dbReference type="ARBA" id="ARBA00023015"/>
    </source>
</evidence>
<organism evidence="8 9">
    <name type="scientific">Denticeps clupeoides</name>
    <name type="common">denticle herring</name>
    <dbReference type="NCBI Taxonomy" id="299321"/>
    <lineage>
        <taxon>Eukaryota</taxon>
        <taxon>Metazoa</taxon>
        <taxon>Chordata</taxon>
        <taxon>Craniata</taxon>
        <taxon>Vertebrata</taxon>
        <taxon>Euteleostomi</taxon>
        <taxon>Actinopterygii</taxon>
        <taxon>Neopterygii</taxon>
        <taxon>Teleostei</taxon>
        <taxon>Clupei</taxon>
        <taxon>Clupeiformes</taxon>
        <taxon>Denticipitoidei</taxon>
        <taxon>Denticipitidae</taxon>
        <taxon>Denticeps</taxon>
    </lineage>
</organism>
<dbReference type="GeneTree" id="ENSGT00940000175401"/>
<dbReference type="GO" id="GO:0003700">
    <property type="term" value="F:DNA-binding transcription factor activity"/>
    <property type="evidence" value="ECO:0007669"/>
    <property type="project" value="InterPro"/>
</dbReference>
<feature type="compositionally biased region" description="Pro residues" evidence="6">
    <location>
        <begin position="176"/>
        <end position="189"/>
    </location>
</feature>
<feature type="region of interest" description="Disordered" evidence="6">
    <location>
        <begin position="170"/>
        <end position="221"/>
    </location>
</feature>
<dbReference type="PANTHER" id="PTHR15284">
    <property type="entry name" value="NUCLEAR FACTOR INTERLEUKIN-3-REGULATED PROTEIN"/>
    <property type="match status" value="1"/>
</dbReference>